<evidence type="ECO:0000256" key="2">
    <source>
        <dbReference type="ARBA" id="ARBA00022692"/>
    </source>
</evidence>
<dbReference type="InterPro" id="IPR047817">
    <property type="entry name" value="ABC2_TM_bact-type"/>
</dbReference>
<dbReference type="PROSITE" id="PS51012">
    <property type="entry name" value="ABC_TM2"/>
    <property type="match status" value="1"/>
</dbReference>
<dbReference type="GO" id="GO:0043190">
    <property type="term" value="C:ATP-binding cassette (ABC) transporter complex"/>
    <property type="evidence" value="ECO:0007669"/>
    <property type="project" value="InterPro"/>
</dbReference>
<evidence type="ECO:0000259" key="7">
    <source>
        <dbReference type="PROSITE" id="PS51012"/>
    </source>
</evidence>
<keyword evidence="2 6" id="KW-0812">Transmembrane</keyword>
<protein>
    <recommendedName>
        <fullName evidence="6">Transport permease protein</fullName>
    </recommendedName>
</protein>
<keyword evidence="5" id="KW-0046">Antibiotic resistance</keyword>
<feature type="transmembrane region" description="Helical" evidence="6">
    <location>
        <begin position="70"/>
        <end position="93"/>
    </location>
</feature>
<keyword evidence="4 6" id="KW-0472">Membrane</keyword>
<comment type="caution">
    <text evidence="8">The sequence shown here is derived from an EMBL/GenBank/DDBJ whole genome shotgun (WGS) entry which is preliminary data.</text>
</comment>
<dbReference type="PRINTS" id="PR00164">
    <property type="entry name" value="ABC2TRNSPORT"/>
</dbReference>
<comment type="subcellular location">
    <subcellularLocation>
        <location evidence="6">Cell membrane</location>
        <topology evidence="6">Multi-pass membrane protein</topology>
    </subcellularLocation>
    <subcellularLocation>
        <location evidence="1">Membrane</location>
        <topology evidence="1">Multi-pass membrane protein</topology>
    </subcellularLocation>
</comment>
<feature type="transmembrane region" description="Helical" evidence="6">
    <location>
        <begin position="114"/>
        <end position="142"/>
    </location>
</feature>
<organism evidence="8 9">
    <name type="scientific">Actinokineospora fastidiosa</name>
    <dbReference type="NCBI Taxonomy" id="1816"/>
    <lineage>
        <taxon>Bacteria</taxon>
        <taxon>Bacillati</taxon>
        <taxon>Actinomycetota</taxon>
        <taxon>Actinomycetes</taxon>
        <taxon>Pseudonocardiales</taxon>
        <taxon>Pseudonocardiaceae</taxon>
        <taxon>Actinokineospora</taxon>
    </lineage>
</organism>
<dbReference type="PIRSF" id="PIRSF006648">
    <property type="entry name" value="DrrB"/>
    <property type="match status" value="1"/>
</dbReference>
<feature type="domain" description="ABC transmembrane type-2" evidence="7">
    <location>
        <begin position="32"/>
        <end position="263"/>
    </location>
</feature>
<sequence>MRTSTGTAIGPARSALMVIEAFWTWYKRNWRSSAVSSILSPLLFLIALGLGFGSQVRAGDATLGLPYVQYLAPALVCAAAMQTAAFESTFPVLSSFKWQRNYIAVTATPIGPKALVGGVLAWIAVRLAVSGAVFMAVAALLGALTGPAALLALPVSILTGMAMAAPIVAYSSTIETEGQQFNAIFRFIVMPMMMFSGTFFPVEQLPGWAQPVVWATPLWHGTELARGLSFGGVDPLAALGHTAYLLALFAAGAYLCTRTFTRRLAV</sequence>
<gene>
    <name evidence="8" type="ORF">GCM10010171_40840</name>
</gene>
<evidence type="ECO:0000256" key="3">
    <source>
        <dbReference type="ARBA" id="ARBA00022989"/>
    </source>
</evidence>
<feature type="transmembrane region" description="Helical" evidence="6">
    <location>
        <begin position="236"/>
        <end position="256"/>
    </location>
</feature>
<dbReference type="InterPro" id="IPR013525">
    <property type="entry name" value="ABC2_TM"/>
</dbReference>
<dbReference type="Proteomes" id="UP000660680">
    <property type="component" value="Unassembled WGS sequence"/>
</dbReference>
<keyword evidence="3 6" id="KW-1133">Transmembrane helix</keyword>
<evidence type="ECO:0000313" key="8">
    <source>
        <dbReference type="EMBL" id="GGS41921.1"/>
    </source>
</evidence>
<dbReference type="InterPro" id="IPR000412">
    <property type="entry name" value="ABC_2_transport"/>
</dbReference>
<dbReference type="Pfam" id="PF01061">
    <property type="entry name" value="ABC2_membrane"/>
    <property type="match status" value="1"/>
</dbReference>
<feature type="transmembrane region" description="Helical" evidence="6">
    <location>
        <begin position="38"/>
        <end position="58"/>
    </location>
</feature>
<reference evidence="8" key="2">
    <citation type="submission" date="2020-09" db="EMBL/GenBank/DDBJ databases">
        <authorList>
            <person name="Sun Q."/>
            <person name="Ohkuma M."/>
        </authorList>
    </citation>
    <scope>NUCLEOTIDE SEQUENCE</scope>
    <source>
        <strain evidence="8">JCM 3276</strain>
    </source>
</reference>
<name>A0A918GKH6_9PSEU</name>
<dbReference type="PANTHER" id="PTHR43229:SF2">
    <property type="entry name" value="NODULATION PROTEIN J"/>
    <property type="match status" value="1"/>
</dbReference>
<keyword evidence="6" id="KW-0813">Transport</keyword>
<dbReference type="AlphaFoldDB" id="A0A918GKH6"/>
<comment type="similarity">
    <text evidence="6">Belongs to the ABC-2 integral membrane protein family.</text>
</comment>
<dbReference type="RefSeq" id="WP_189212125.1">
    <property type="nucleotide sequence ID" value="NZ_BMRB01000003.1"/>
</dbReference>
<dbReference type="PANTHER" id="PTHR43229">
    <property type="entry name" value="NODULATION PROTEIN J"/>
    <property type="match status" value="1"/>
</dbReference>
<dbReference type="GO" id="GO:0046677">
    <property type="term" value="P:response to antibiotic"/>
    <property type="evidence" value="ECO:0007669"/>
    <property type="project" value="UniProtKB-KW"/>
</dbReference>
<accession>A0A918GKH6</accession>
<evidence type="ECO:0000256" key="4">
    <source>
        <dbReference type="ARBA" id="ARBA00023136"/>
    </source>
</evidence>
<feature type="transmembrane region" description="Helical" evidence="6">
    <location>
        <begin position="148"/>
        <end position="171"/>
    </location>
</feature>
<keyword evidence="9" id="KW-1185">Reference proteome</keyword>
<reference evidence="8" key="1">
    <citation type="journal article" date="2014" name="Int. J. Syst. Evol. Microbiol.">
        <title>Complete genome sequence of Corynebacterium casei LMG S-19264T (=DSM 44701T), isolated from a smear-ripened cheese.</title>
        <authorList>
            <consortium name="US DOE Joint Genome Institute (JGI-PGF)"/>
            <person name="Walter F."/>
            <person name="Albersmeier A."/>
            <person name="Kalinowski J."/>
            <person name="Ruckert C."/>
        </authorList>
    </citation>
    <scope>NUCLEOTIDE SEQUENCE</scope>
    <source>
        <strain evidence="8">JCM 3276</strain>
    </source>
</reference>
<evidence type="ECO:0000313" key="9">
    <source>
        <dbReference type="Proteomes" id="UP000660680"/>
    </source>
</evidence>
<evidence type="ECO:0000256" key="1">
    <source>
        <dbReference type="ARBA" id="ARBA00004141"/>
    </source>
</evidence>
<proteinExistence type="inferred from homology"/>
<dbReference type="EMBL" id="BMRB01000003">
    <property type="protein sequence ID" value="GGS41921.1"/>
    <property type="molecule type" value="Genomic_DNA"/>
</dbReference>
<keyword evidence="6" id="KW-1003">Cell membrane</keyword>
<evidence type="ECO:0000256" key="6">
    <source>
        <dbReference type="RuleBase" id="RU361157"/>
    </source>
</evidence>
<feature type="transmembrane region" description="Helical" evidence="6">
    <location>
        <begin position="183"/>
        <end position="202"/>
    </location>
</feature>
<dbReference type="GO" id="GO:0140359">
    <property type="term" value="F:ABC-type transporter activity"/>
    <property type="evidence" value="ECO:0007669"/>
    <property type="project" value="InterPro"/>
</dbReference>
<evidence type="ECO:0000256" key="5">
    <source>
        <dbReference type="ARBA" id="ARBA00023251"/>
    </source>
</evidence>
<dbReference type="InterPro" id="IPR051784">
    <property type="entry name" value="Nod_factor_ABC_transporter"/>
</dbReference>